<evidence type="ECO:0000256" key="6">
    <source>
        <dbReference type="ARBA" id="ARBA00022989"/>
    </source>
</evidence>
<protein>
    <submittedName>
        <fullName evidence="9">Uncharacterized protein</fullName>
    </submittedName>
</protein>
<organism evidence="9 10">
    <name type="scientific">Ceratopteris richardii</name>
    <name type="common">Triangle waterfern</name>
    <dbReference type="NCBI Taxonomy" id="49495"/>
    <lineage>
        <taxon>Eukaryota</taxon>
        <taxon>Viridiplantae</taxon>
        <taxon>Streptophyta</taxon>
        <taxon>Embryophyta</taxon>
        <taxon>Tracheophyta</taxon>
        <taxon>Polypodiopsida</taxon>
        <taxon>Polypodiidae</taxon>
        <taxon>Polypodiales</taxon>
        <taxon>Pteridineae</taxon>
        <taxon>Pteridaceae</taxon>
        <taxon>Parkerioideae</taxon>
        <taxon>Ceratopteris</taxon>
    </lineage>
</organism>
<evidence type="ECO:0000313" key="9">
    <source>
        <dbReference type="EMBL" id="KAH7296149.1"/>
    </source>
</evidence>
<keyword evidence="10" id="KW-1185">Reference proteome</keyword>
<evidence type="ECO:0000256" key="4">
    <source>
        <dbReference type="ARBA" id="ARBA00022960"/>
    </source>
</evidence>
<dbReference type="Pfam" id="PF03023">
    <property type="entry name" value="MurJ"/>
    <property type="match status" value="1"/>
</dbReference>
<comment type="caution">
    <text evidence="9">The sequence shown here is derived from an EMBL/GenBank/DDBJ whole genome shotgun (WGS) entry which is preliminary data.</text>
</comment>
<keyword evidence="7 8" id="KW-0472">Membrane</keyword>
<accession>A0A8T2RIC1</accession>
<dbReference type="GO" id="GO:0008360">
    <property type="term" value="P:regulation of cell shape"/>
    <property type="evidence" value="ECO:0007669"/>
    <property type="project" value="UniProtKB-KW"/>
</dbReference>
<proteinExistence type="predicted"/>
<evidence type="ECO:0000256" key="7">
    <source>
        <dbReference type="ARBA" id="ARBA00023136"/>
    </source>
</evidence>
<evidence type="ECO:0000256" key="3">
    <source>
        <dbReference type="ARBA" id="ARBA00022692"/>
    </source>
</evidence>
<name>A0A8T2RIC1_CERRI</name>
<comment type="subcellular location">
    <subcellularLocation>
        <location evidence="1">Cell membrane</location>
        <topology evidence="1">Multi-pass membrane protein</topology>
    </subcellularLocation>
</comment>
<keyword evidence="6 8" id="KW-1133">Transmembrane helix</keyword>
<dbReference type="GO" id="GO:0005886">
    <property type="term" value="C:plasma membrane"/>
    <property type="evidence" value="ECO:0007669"/>
    <property type="project" value="UniProtKB-SubCell"/>
</dbReference>
<sequence length="257" mass="27142">MHATTICHQCLPGHLHGVKYIALQQHWSGGGAAGLRNGGGERRKKAGLRTISAARLSCWSHMDHSTPSPTAPVRRRHEDNRSFGEVASSIGLATFLSKALGLFRETLLAAVYGVGPVMTAFSYSSILPGFFMAILGGINGPLQITMLNFISKCEENEGRVLLEKVSTAIFLICGGLSVVMFLCSSAIIDATAPGLLILPDGLNIRDLTILQLQIMAPCTLLAGLIGVGFGALSAAGRYTIVSLSPILSNICVILGVR</sequence>
<dbReference type="InterPro" id="IPR004268">
    <property type="entry name" value="MurJ"/>
</dbReference>
<feature type="transmembrane region" description="Helical" evidence="8">
    <location>
        <begin position="238"/>
        <end position="256"/>
    </location>
</feature>
<evidence type="ECO:0000256" key="5">
    <source>
        <dbReference type="ARBA" id="ARBA00022984"/>
    </source>
</evidence>
<dbReference type="PRINTS" id="PR01806">
    <property type="entry name" value="VIRFACTRMVIN"/>
</dbReference>
<dbReference type="PANTHER" id="PTHR43486">
    <property type="entry name" value="LIPID II FLIPPASE MURJ-RELATED"/>
    <property type="match status" value="1"/>
</dbReference>
<gene>
    <name evidence="9" type="ORF">KP509_26G011200</name>
</gene>
<dbReference type="PANTHER" id="PTHR43486:SF1">
    <property type="entry name" value="LIPID II FLIPPASE MURJ-RELATED"/>
    <property type="match status" value="1"/>
</dbReference>
<evidence type="ECO:0000256" key="1">
    <source>
        <dbReference type="ARBA" id="ARBA00004651"/>
    </source>
</evidence>
<evidence type="ECO:0000256" key="8">
    <source>
        <dbReference type="SAM" id="Phobius"/>
    </source>
</evidence>
<dbReference type="AlphaFoldDB" id="A0A8T2RIC1"/>
<keyword evidence="3 8" id="KW-0812">Transmembrane</keyword>
<feature type="transmembrane region" description="Helical" evidence="8">
    <location>
        <begin position="123"/>
        <end position="144"/>
    </location>
</feature>
<dbReference type="EMBL" id="CM035431">
    <property type="protein sequence ID" value="KAH7296149.1"/>
    <property type="molecule type" value="Genomic_DNA"/>
</dbReference>
<keyword evidence="4" id="KW-0133">Cell shape</keyword>
<evidence type="ECO:0000313" key="10">
    <source>
        <dbReference type="Proteomes" id="UP000825935"/>
    </source>
</evidence>
<dbReference type="OMA" id="HATTICH"/>
<feature type="transmembrane region" description="Helical" evidence="8">
    <location>
        <begin position="208"/>
        <end position="231"/>
    </location>
</feature>
<keyword evidence="2" id="KW-1003">Cell membrane</keyword>
<dbReference type="OrthoDB" id="2018828at2759"/>
<dbReference type="Proteomes" id="UP000825935">
    <property type="component" value="Chromosome 26"/>
</dbReference>
<keyword evidence="5" id="KW-0573">Peptidoglycan synthesis</keyword>
<evidence type="ECO:0000256" key="2">
    <source>
        <dbReference type="ARBA" id="ARBA00022475"/>
    </source>
</evidence>
<feature type="transmembrane region" description="Helical" evidence="8">
    <location>
        <begin position="165"/>
        <end position="188"/>
    </location>
</feature>
<reference evidence="9" key="1">
    <citation type="submission" date="2021-08" db="EMBL/GenBank/DDBJ databases">
        <title>WGS assembly of Ceratopteris richardii.</title>
        <authorList>
            <person name="Marchant D.B."/>
            <person name="Chen G."/>
            <person name="Jenkins J."/>
            <person name="Shu S."/>
            <person name="Leebens-Mack J."/>
            <person name="Grimwood J."/>
            <person name="Schmutz J."/>
            <person name="Soltis P."/>
            <person name="Soltis D."/>
            <person name="Chen Z.-H."/>
        </authorList>
    </citation>
    <scope>NUCLEOTIDE SEQUENCE</scope>
    <source>
        <strain evidence="9">Whitten #5841</strain>
        <tissue evidence="9">Leaf</tissue>
    </source>
</reference>